<feature type="compositionally biased region" description="Low complexity" evidence="6">
    <location>
        <begin position="294"/>
        <end position="308"/>
    </location>
</feature>
<evidence type="ECO:0000256" key="4">
    <source>
        <dbReference type="ARBA" id="ARBA00023069"/>
    </source>
</evidence>
<dbReference type="InterPro" id="IPR050576">
    <property type="entry name" value="Cilia_flagella_integrity"/>
</dbReference>
<dbReference type="Pfam" id="PF13855">
    <property type="entry name" value="LRR_8"/>
    <property type="match status" value="1"/>
</dbReference>
<gene>
    <name evidence="7" type="ORF">HaLaN_10837</name>
</gene>
<dbReference type="InterPro" id="IPR003591">
    <property type="entry name" value="Leu-rich_rpt_typical-subtyp"/>
</dbReference>
<organism evidence="7 8">
    <name type="scientific">Haematococcus lacustris</name>
    <name type="common">Green alga</name>
    <name type="synonym">Haematococcus pluvialis</name>
    <dbReference type="NCBI Taxonomy" id="44745"/>
    <lineage>
        <taxon>Eukaryota</taxon>
        <taxon>Viridiplantae</taxon>
        <taxon>Chlorophyta</taxon>
        <taxon>core chlorophytes</taxon>
        <taxon>Chlorophyceae</taxon>
        <taxon>CS clade</taxon>
        <taxon>Chlamydomonadales</taxon>
        <taxon>Haematococcaceae</taxon>
        <taxon>Haematococcus</taxon>
    </lineage>
</organism>
<reference evidence="7 8" key="1">
    <citation type="submission" date="2020-02" db="EMBL/GenBank/DDBJ databases">
        <title>Draft genome sequence of Haematococcus lacustris strain NIES-144.</title>
        <authorList>
            <person name="Morimoto D."/>
            <person name="Nakagawa S."/>
            <person name="Yoshida T."/>
            <person name="Sawayama S."/>
        </authorList>
    </citation>
    <scope>NUCLEOTIDE SEQUENCE [LARGE SCALE GENOMIC DNA]</scope>
    <source>
        <strain evidence="7 8">NIES-144</strain>
    </source>
</reference>
<evidence type="ECO:0000313" key="7">
    <source>
        <dbReference type="EMBL" id="GFH14727.1"/>
    </source>
</evidence>
<keyword evidence="5" id="KW-0966">Cell projection</keyword>
<keyword evidence="8" id="KW-1185">Reference proteome</keyword>
<evidence type="ECO:0000313" key="8">
    <source>
        <dbReference type="Proteomes" id="UP000485058"/>
    </source>
</evidence>
<dbReference type="SMART" id="SM00365">
    <property type="entry name" value="LRR_SD22"/>
    <property type="match status" value="4"/>
</dbReference>
<dbReference type="PANTHER" id="PTHR45973">
    <property type="entry name" value="PROTEIN PHOSPHATASE 1 REGULATORY SUBUNIT SDS22-RELATED"/>
    <property type="match status" value="1"/>
</dbReference>
<dbReference type="SMART" id="SM00369">
    <property type="entry name" value="LRR_TYP"/>
    <property type="match status" value="3"/>
</dbReference>
<dbReference type="GO" id="GO:0005930">
    <property type="term" value="C:axoneme"/>
    <property type="evidence" value="ECO:0007669"/>
    <property type="project" value="UniProtKB-SubCell"/>
</dbReference>
<feature type="region of interest" description="Disordered" evidence="6">
    <location>
        <begin position="250"/>
        <end position="310"/>
    </location>
</feature>
<dbReference type="PROSITE" id="PS51450">
    <property type="entry name" value="LRR"/>
    <property type="match status" value="3"/>
</dbReference>
<dbReference type="AlphaFoldDB" id="A0A699YWT7"/>
<dbReference type="Proteomes" id="UP000485058">
    <property type="component" value="Unassembled WGS sequence"/>
</dbReference>
<evidence type="ECO:0000256" key="1">
    <source>
        <dbReference type="ARBA" id="ARBA00004430"/>
    </source>
</evidence>
<sequence>MDFRLTRASLKKLCRDLKLYSSAPALNDILHLQCKGIMKLENLDEYTGLKTLYLEQNAIMVIENLDALTNLRCLYLGKNMINEIGCGLSMLTNLETLDLADNYIECVDGLASLPSLRTLTLSGNKMRSLADVQHLNSCLALVSLDLANCKLAEPSVVDMVQHMPLAYLRLQGNPCVGQYRNYRKTLVARMPGLNYLDDMPVFPKDRRLAVAFQEGGLEAERAERALLGREEAEQREAHTRAFDEMVARARANPPLPHDPMRFRAVPPGESESDEEGLPPGYGSDKRRRKEHMADSCASSDTSAAMSTAQEVDDGAEVALGRSAGACQ</sequence>
<proteinExistence type="predicted"/>
<dbReference type="EMBL" id="BLLF01000759">
    <property type="protein sequence ID" value="GFH14727.1"/>
    <property type="molecule type" value="Genomic_DNA"/>
</dbReference>
<comment type="caution">
    <text evidence="7">The sequence shown here is derived from an EMBL/GenBank/DDBJ whole genome shotgun (WGS) entry which is preliminary data.</text>
</comment>
<comment type="subcellular location">
    <subcellularLocation>
        <location evidence="1">Cytoplasm</location>
        <location evidence="1">Cytoskeleton</location>
        <location evidence="1">Cilium axoneme</location>
    </subcellularLocation>
</comment>
<dbReference type="InterPro" id="IPR001611">
    <property type="entry name" value="Leu-rich_rpt"/>
</dbReference>
<dbReference type="Gene3D" id="3.80.10.10">
    <property type="entry name" value="Ribonuclease Inhibitor"/>
    <property type="match status" value="2"/>
</dbReference>
<evidence type="ECO:0000256" key="5">
    <source>
        <dbReference type="ARBA" id="ARBA00023273"/>
    </source>
</evidence>
<evidence type="ECO:0000256" key="6">
    <source>
        <dbReference type="SAM" id="MobiDB-lite"/>
    </source>
</evidence>
<protein>
    <submittedName>
        <fullName evidence="7">Dynein assembly factor 1, axonemal</fullName>
    </submittedName>
</protein>
<name>A0A699YWT7_HAELA</name>
<dbReference type="PANTHER" id="PTHR45973:SF9">
    <property type="entry name" value="LEUCINE-RICH REPEAT-CONTAINING PROTEIN 46"/>
    <property type="match status" value="1"/>
</dbReference>
<dbReference type="SUPFAM" id="SSF52075">
    <property type="entry name" value="Outer arm dynein light chain 1"/>
    <property type="match status" value="1"/>
</dbReference>
<evidence type="ECO:0000256" key="3">
    <source>
        <dbReference type="ARBA" id="ARBA00022737"/>
    </source>
</evidence>
<accession>A0A699YWT7</accession>
<evidence type="ECO:0000256" key="2">
    <source>
        <dbReference type="ARBA" id="ARBA00022614"/>
    </source>
</evidence>
<keyword evidence="3" id="KW-0677">Repeat</keyword>
<dbReference type="InterPro" id="IPR032675">
    <property type="entry name" value="LRR_dom_sf"/>
</dbReference>
<feature type="non-terminal residue" evidence="7">
    <location>
        <position position="1"/>
    </location>
</feature>
<keyword evidence="4" id="KW-0969">Cilium</keyword>
<keyword evidence="2" id="KW-0433">Leucine-rich repeat</keyword>